<gene>
    <name evidence="1" type="ORF">AOQ84DRAFT_224571</name>
</gene>
<proteinExistence type="predicted"/>
<protein>
    <submittedName>
        <fullName evidence="1">Uncharacterized protein</fullName>
    </submittedName>
</protein>
<accession>A0A8E2FC08</accession>
<sequence length="257" mass="29872">MARSVTFHFVPPAYEPDIGALVYGMTYQDRLYLPYRNFFNNSDWPSIDESQVCPVIALSTEFQEFFVRVWDTATPSKRYRASFMLASTIVHEVAHAYYHHARPWHSDDELEPYHTLEDSKPELGFSWEKWAFGVLINPCNHSITNIGALASCSEVRFQPGEETRSSECKEFPGVTFLPSQNWKGDQWSTVDFNRENRTRLVFRAVPMRWVHEWFDKRCWADAETSEEYAPNPLGPTLMLNFEKANGRLRCFYGVDAG</sequence>
<evidence type="ECO:0000313" key="2">
    <source>
        <dbReference type="Proteomes" id="UP000250140"/>
    </source>
</evidence>
<evidence type="ECO:0000313" key="1">
    <source>
        <dbReference type="EMBL" id="OCL13693.1"/>
    </source>
</evidence>
<dbReference type="Proteomes" id="UP000250140">
    <property type="component" value="Unassembled WGS sequence"/>
</dbReference>
<name>A0A8E2FC08_9PEZI</name>
<reference evidence="1 2" key="1">
    <citation type="journal article" date="2016" name="Nat. Commun.">
        <title>Ectomycorrhizal ecology is imprinted in the genome of the dominant symbiotic fungus Cenococcum geophilum.</title>
        <authorList>
            <consortium name="DOE Joint Genome Institute"/>
            <person name="Peter M."/>
            <person name="Kohler A."/>
            <person name="Ohm R.A."/>
            <person name="Kuo A."/>
            <person name="Krutzmann J."/>
            <person name="Morin E."/>
            <person name="Arend M."/>
            <person name="Barry K.W."/>
            <person name="Binder M."/>
            <person name="Choi C."/>
            <person name="Clum A."/>
            <person name="Copeland A."/>
            <person name="Grisel N."/>
            <person name="Haridas S."/>
            <person name="Kipfer T."/>
            <person name="LaButti K."/>
            <person name="Lindquist E."/>
            <person name="Lipzen A."/>
            <person name="Maire R."/>
            <person name="Meier B."/>
            <person name="Mihaltcheva S."/>
            <person name="Molinier V."/>
            <person name="Murat C."/>
            <person name="Poggeler S."/>
            <person name="Quandt C.A."/>
            <person name="Sperisen C."/>
            <person name="Tritt A."/>
            <person name="Tisserant E."/>
            <person name="Crous P.W."/>
            <person name="Henrissat B."/>
            <person name="Nehls U."/>
            <person name="Egli S."/>
            <person name="Spatafora J.W."/>
            <person name="Grigoriev I.V."/>
            <person name="Martin F.M."/>
        </authorList>
    </citation>
    <scope>NUCLEOTIDE SEQUENCE [LARGE SCALE GENOMIC DNA]</scope>
    <source>
        <strain evidence="1 2">CBS 207.34</strain>
    </source>
</reference>
<organism evidence="1 2">
    <name type="scientific">Glonium stellatum</name>
    <dbReference type="NCBI Taxonomy" id="574774"/>
    <lineage>
        <taxon>Eukaryota</taxon>
        <taxon>Fungi</taxon>
        <taxon>Dikarya</taxon>
        <taxon>Ascomycota</taxon>
        <taxon>Pezizomycotina</taxon>
        <taxon>Dothideomycetes</taxon>
        <taxon>Pleosporomycetidae</taxon>
        <taxon>Gloniales</taxon>
        <taxon>Gloniaceae</taxon>
        <taxon>Glonium</taxon>
    </lineage>
</organism>
<keyword evidence="2" id="KW-1185">Reference proteome</keyword>
<dbReference type="OrthoDB" id="10254945at2759"/>
<dbReference type="AlphaFoldDB" id="A0A8E2FC08"/>
<dbReference type="EMBL" id="KV748682">
    <property type="protein sequence ID" value="OCL13693.1"/>
    <property type="molecule type" value="Genomic_DNA"/>
</dbReference>